<dbReference type="CDD" id="cd19534">
    <property type="entry name" value="E_NRPS"/>
    <property type="match status" value="1"/>
</dbReference>
<dbReference type="SUPFAM" id="SSF52777">
    <property type="entry name" value="CoA-dependent acyltransferases"/>
    <property type="match status" value="8"/>
</dbReference>
<dbReference type="Gene3D" id="1.10.1200.10">
    <property type="entry name" value="ACP-like"/>
    <property type="match status" value="3"/>
</dbReference>
<name>A0AAU9B6Y6_LYSEN</name>
<keyword evidence="5" id="KW-0175">Coiled coil</keyword>
<dbReference type="InterPro" id="IPR010060">
    <property type="entry name" value="NRPS_synth"/>
</dbReference>
<keyword evidence="3" id="KW-0597">Phosphoprotein</keyword>
<dbReference type="GO" id="GO:0005737">
    <property type="term" value="C:cytoplasm"/>
    <property type="evidence" value="ECO:0007669"/>
    <property type="project" value="TreeGrafter"/>
</dbReference>
<evidence type="ECO:0000256" key="4">
    <source>
        <dbReference type="ARBA" id="ARBA00022737"/>
    </source>
</evidence>
<dbReference type="InterPro" id="IPR041464">
    <property type="entry name" value="TubC_N"/>
</dbReference>
<dbReference type="PANTHER" id="PTHR45527">
    <property type="entry name" value="NONRIBOSOMAL PEPTIDE SYNTHETASE"/>
    <property type="match status" value="1"/>
</dbReference>
<dbReference type="Gene3D" id="3.30.559.10">
    <property type="entry name" value="Chloramphenicol acetyltransferase-like domain"/>
    <property type="match status" value="4"/>
</dbReference>
<dbReference type="SMART" id="SM00823">
    <property type="entry name" value="PKS_PP"/>
    <property type="match status" value="3"/>
</dbReference>
<dbReference type="Gene3D" id="3.30.559.30">
    <property type="entry name" value="Nonribosomal peptide synthetase, condensation domain"/>
    <property type="match status" value="4"/>
</dbReference>
<dbReference type="SUPFAM" id="SSF47336">
    <property type="entry name" value="ACP-like"/>
    <property type="match status" value="3"/>
</dbReference>
<dbReference type="InterPro" id="IPR044894">
    <property type="entry name" value="TubC_N_sf"/>
</dbReference>
<dbReference type="InterPro" id="IPR020845">
    <property type="entry name" value="AMP-binding_CS"/>
</dbReference>
<dbReference type="PROSITE" id="PS50075">
    <property type="entry name" value="CARRIER"/>
    <property type="match status" value="3"/>
</dbReference>
<dbReference type="Pfam" id="PF00550">
    <property type="entry name" value="PP-binding"/>
    <property type="match status" value="3"/>
</dbReference>
<dbReference type="NCBIfam" id="TIGR01720">
    <property type="entry name" value="NRPS-para261"/>
    <property type="match status" value="2"/>
</dbReference>
<evidence type="ECO:0000256" key="1">
    <source>
        <dbReference type="ARBA" id="ARBA00001957"/>
    </source>
</evidence>
<dbReference type="NCBIfam" id="NF003417">
    <property type="entry name" value="PRK04813.1"/>
    <property type="match status" value="2"/>
</dbReference>
<dbReference type="Pfam" id="PF00501">
    <property type="entry name" value="AMP-binding"/>
    <property type="match status" value="2"/>
</dbReference>
<dbReference type="InterPro" id="IPR009081">
    <property type="entry name" value="PP-bd_ACP"/>
</dbReference>
<gene>
    <name evidence="7" type="ORF">LEN_4034</name>
</gene>
<dbReference type="Gene3D" id="3.40.50.980">
    <property type="match status" value="4"/>
</dbReference>
<dbReference type="FunFam" id="3.40.50.980:FF:000001">
    <property type="entry name" value="Non-ribosomal peptide synthetase"/>
    <property type="match status" value="1"/>
</dbReference>
<dbReference type="InterPro" id="IPR036736">
    <property type="entry name" value="ACP-like_sf"/>
</dbReference>
<dbReference type="InterPro" id="IPR025110">
    <property type="entry name" value="AMP-bd_C"/>
</dbReference>
<evidence type="ECO:0000313" key="7">
    <source>
        <dbReference type="EMBL" id="BAV99521.1"/>
    </source>
</evidence>
<dbReference type="Pfam" id="PF18563">
    <property type="entry name" value="TubC_N"/>
    <property type="match status" value="1"/>
</dbReference>
<comment type="cofactor">
    <cofactor evidence="1">
        <name>pantetheine 4'-phosphate</name>
        <dbReference type="ChEBI" id="CHEBI:47942"/>
    </cofactor>
</comment>
<feature type="coiled-coil region" evidence="5">
    <location>
        <begin position="33"/>
        <end position="60"/>
    </location>
</feature>
<dbReference type="EMBL" id="AP014940">
    <property type="protein sequence ID" value="BAV99521.1"/>
    <property type="molecule type" value="Genomic_DNA"/>
</dbReference>
<evidence type="ECO:0000256" key="5">
    <source>
        <dbReference type="SAM" id="Coils"/>
    </source>
</evidence>
<dbReference type="CDD" id="cd19531">
    <property type="entry name" value="LCL_NRPS-like"/>
    <property type="match status" value="1"/>
</dbReference>
<dbReference type="InterPro" id="IPR006162">
    <property type="entry name" value="Ppantetheine_attach_site"/>
</dbReference>
<dbReference type="InterPro" id="IPR045851">
    <property type="entry name" value="AMP-bd_C_sf"/>
</dbReference>
<evidence type="ECO:0000313" key="8">
    <source>
        <dbReference type="Proteomes" id="UP000218824"/>
    </source>
</evidence>
<dbReference type="NCBIfam" id="TIGR01733">
    <property type="entry name" value="AA-adenyl-dom"/>
    <property type="match status" value="2"/>
</dbReference>
<dbReference type="FunFam" id="1.10.1200.10:FF:000005">
    <property type="entry name" value="Nonribosomal peptide synthetase 1"/>
    <property type="match status" value="1"/>
</dbReference>
<dbReference type="Gene3D" id="2.30.38.10">
    <property type="entry name" value="Luciferase, Domain 3"/>
    <property type="match status" value="2"/>
</dbReference>
<feature type="domain" description="Carrier" evidence="6">
    <location>
        <begin position="1055"/>
        <end position="1129"/>
    </location>
</feature>
<dbReference type="InterPro" id="IPR000873">
    <property type="entry name" value="AMP-dep_synth/lig_dom"/>
</dbReference>
<dbReference type="PROSITE" id="PS00012">
    <property type="entry name" value="PHOSPHOPANTETHEINE"/>
    <property type="match status" value="3"/>
</dbReference>
<dbReference type="InterPro" id="IPR001242">
    <property type="entry name" value="Condensation_dom"/>
</dbReference>
<dbReference type="GO" id="GO:0043041">
    <property type="term" value="P:amino acid activation for nonribosomal peptide biosynthetic process"/>
    <property type="evidence" value="ECO:0007669"/>
    <property type="project" value="TreeGrafter"/>
</dbReference>
<dbReference type="GO" id="GO:0044550">
    <property type="term" value="P:secondary metabolite biosynthetic process"/>
    <property type="evidence" value="ECO:0007669"/>
    <property type="project" value="TreeGrafter"/>
</dbReference>
<reference evidence="7 8" key="1">
    <citation type="journal article" date="2017" name="DNA Res.">
        <title>Complete genome sequence and expression profile of the commercial lytic enzyme producer Lysobacter enzymogenes M497-1.</title>
        <authorList>
            <person name="Takami H."/>
            <person name="Toyoda A."/>
            <person name="Uchiyama I."/>
            <person name="Itoh T."/>
            <person name="Takaki Y."/>
            <person name="Arai W."/>
            <person name="Nishi S."/>
            <person name="Kawai M."/>
            <person name="Shinya K."/>
            <person name="Ikeda H."/>
        </authorList>
    </citation>
    <scope>NUCLEOTIDE SEQUENCE [LARGE SCALE GENOMIC DNA]</scope>
    <source>
        <strain evidence="7 8">M497-1</strain>
    </source>
</reference>
<proteinExistence type="predicted"/>
<accession>A0AAU9B6Y6</accession>
<evidence type="ECO:0000256" key="2">
    <source>
        <dbReference type="ARBA" id="ARBA00022450"/>
    </source>
</evidence>
<dbReference type="InterPro" id="IPR020806">
    <property type="entry name" value="PKS_PP-bd"/>
</dbReference>
<dbReference type="GeneID" id="83065823"/>
<protein>
    <submittedName>
        <fullName evidence="7">Non-ribosomal peptide synthetase</fullName>
    </submittedName>
</protein>
<dbReference type="SUPFAM" id="SSF56801">
    <property type="entry name" value="Acetyl-CoA synthetase-like"/>
    <property type="match status" value="2"/>
</dbReference>
<dbReference type="Pfam" id="PF00668">
    <property type="entry name" value="Condensation"/>
    <property type="match status" value="4"/>
</dbReference>
<dbReference type="GO" id="GO:0031177">
    <property type="term" value="F:phosphopantetheine binding"/>
    <property type="evidence" value="ECO:0007669"/>
    <property type="project" value="InterPro"/>
</dbReference>
<dbReference type="GO" id="GO:0003824">
    <property type="term" value="F:catalytic activity"/>
    <property type="evidence" value="ECO:0007669"/>
    <property type="project" value="InterPro"/>
</dbReference>
<dbReference type="Gene3D" id="3.30.300.30">
    <property type="match status" value="2"/>
</dbReference>
<dbReference type="KEGG" id="lem:LEN_4034"/>
<dbReference type="PANTHER" id="PTHR45527:SF1">
    <property type="entry name" value="FATTY ACID SYNTHASE"/>
    <property type="match status" value="1"/>
</dbReference>
<organism evidence="7 8">
    <name type="scientific">Lysobacter enzymogenes</name>
    <dbReference type="NCBI Taxonomy" id="69"/>
    <lineage>
        <taxon>Bacteria</taxon>
        <taxon>Pseudomonadati</taxon>
        <taxon>Pseudomonadota</taxon>
        <taxon>Gammaproteobacteria</taxon>
        <taxon>Lysobacterales</taxon>
        <taxon>Lysobacteraceae</taxon>
        <taxon>Lysobacter</taxon>
    </lineage>
</organism>
<dbReference type="Pfam" id="PF13193">
    <property type="entry name" value="AMP-binding_C"/>
    <property type="match status" value="2"/>
</dbReference>
<feature type="domain" description="Carrier" evidence="6">
    <location>
        <begin position="2560"/>
        <end position="2634"/>
    </location>
</feature>
<dbReference type="Gene3D" id="1.10.10.1830">
    <property type="entry name" value="Non-ribosomal peptide synthase, adenylation domain"/>
    <property type="match status" value="1"/>
</dbReference>
<feature type="domain" description="Carrier" evidence="6">
    <location>
        <begin position="2637"/>
        <end position="2711"/>
    </location>
</feature>
<dbReference type="PROSITE" id="PS00455">
    <property type="entry name" value="AMP_BINDING"/>
    <property type="match status" value="2"/>
</dbReference>
<keyword evidence="2" id="KW-0596">Phosphopantetheine</keyword>
<evidence type="ECO:0000259" key="6">
    <source>
        <dbReference type="PROSITE" id="PS50075"/>
    </source>
</evidence>
<sequence length="3172" mass="343982">MAMDLLKEASAAGVALFLSNGKLKVRAGKGALSDGLRQRILDAKEEIVALLSELEGLRMEDGSDAIKPALRRDGRLPLSLQQQRLWVLEELYPGSVDYSMPFAFRIRGEFSVEHAQAALAQVAARHEALRTSFHRDDEDIYQRCEDNLAPRIARHDLSRVPAHERDDAVRRFIAEDAAAPFDLGRAPLLRAAWLQLAADEGVLYFNLHHIVFDGWSMDVLLREFVAFYRERTLGEPSALLPPSIQYADYAVWQRQRLSQDRLDEHLGYWTQALSAAPIVHSLPLDFERPKVKSQRGELFRSRVPAARLGELQAFAERHDITLFMLLHGALSLVLARYGSEPDVVVGTPVANRGSSQLDELIGFFINTLVLRVSCEESQSVREFFAQVREVDLGAQSRQDIPFEMLIERLDIPRSTAHTPLFQVMLSLDNNARTASSGGAFEVEAVDVGIGQAKYDLTLNAGVGPQGLELSWVYDTSLFHAETVRRLDGHLDVLLQALTGDPQRRLSELDSLGPEERAFVADDLVGETVAIDPELLPDRQVAATARLRPDAVAVRAGGAALSYAELDRQIDHVANLLAARGIARQDRVGIVLPPSPAMAAAVLACLRAGAVYVPIDPAAAQKKIDHIVADSQIKLLLTVSTLPDFTRASGVQACYLDEALERADWRAAAPASVADCGADDLAYILYTSGSTGQPKGVAIARGGLSNYLGHCLRAYAGERFEEAVMSSPLSFDATITTFFTPLICGATLRILDARQEALARELGELMLGDAVPRLFKLTPAHLDLLLRYWREQDETRRGQAPMQVVIGGEQLLKKTLEPFLDRLAAGSTFVNEYGPTETVVGCCTYTVRARADLAGDGAMVPIGRPIQNTRLQLLREGGLSPLGATGELFIAGAGVARGYLNQPELQQRHFVEHDAGGRATPFYRSGDLARYGDNGQLIFVGRNDEQIKLRGYRIEPAEIEACLCAFAGVAEACVLLSDRLATPALVAYVVAPGAAGREDALAEQLRDWCKAGLAAPQVPAAFKFVAQLPTTANGKVDKRALAALPLNLQPTTSYAAPETPMQQALAELFAGLLKHERVGIHDNFFDLGGDSILAIQTVSRAKKAGLQITTRQIFEHQTVAGLSKVAVKLGSQTVGVETGAGPFALTPIQQWFVHAQPQTLNHYNQKLFLEAPAQLDGAALARIVEALLRRHDGLRSTFAERDGAWAAHERPYDAALLERSVAVETLPDGVEESRRFIAARCNHYQASLNLEHGPLFKAVLFAGERGSRLLILAHHMVVDGVSWRVLLEDFERAWRQLAAGEPIALGAKGTSYQYWSGLLARTAAGDAVGQERDYWREQLAADNFGFREFEPAQPPAVASGKQVVLELSADDTAALLTHANTPYATRTLELLLAAVYLGLAPWAGRDAFAVELEGHGRETLEAHLDLSETLGWFTCMYPHVLRGVAGDVGATLRAIKEDARAIPGGGIGFGLLKYLAREPSLQDEQRAPHIVFNYLGQLDQGGPAQSAFALANEDAGAEIAPNARRGHRLVITAFALGGRMRLNLDYSQDEYSQATAAAMAQSIVAAAQALVEHCGKQHARVFTPSDFPLAAIGREALDRLQAAEEIGDLYPSTPMQRSMLAANELHRSAYVAQFYPMLRGALDPALFAQAWQGVVDQYVVLRTRFVVEDGVQHQLVRKRVEAALEYVDLSDCDEAQQQARFRALCEREETLGFTGAEPAMYRIALVRLSADRHRLLFTSHHSILDGWSIPLLLNQLLHNVKQLSRGEALKPAIEADYDAYMAWLLRQDADRAAEVWRDYLASDVAPATLKLPRLEQGEHPTHALLQEVIDAEQTRAIRDFARSYGVTLNTLVQFAWALVLRAYSGSSDVTFGAVVSGRPQEVENVDRMVGLFINTLPVRVKIESGPSGPQLNALQKAFHHNNGYAFLAYSEIKRNAGFSGEAALFETLIDFKNYPINEHESDGGGAELAVEAPEGYGTNSFDISLTVGVYERIMFNCNYRSDLYDAGYVAQMLSYLSEALVGLAQGRAVETIVPALPDLFEPPAPAFAPPAHAEADADLPLHCNFERIAAASPGRAALSCGDRTLSFGELDALANRIARSLIEQGVGAGEPVGLMFERGVESIAGLLGIFKAGAAYLPIDPAYPDERKRYMIEDSGLRHLLCAGDGGVAVLSGVRQHPIDRAEALAGFSAEPLSAAPPAPASLAYVIYTSGSTGKPKGVMVEHRNLRYLADGMRALGFDGSGCWAAVASFSFDASLQGVCHLLQGGHLVVLTDEEKIDADRLRQRLLQHRVDVVDCTPTLLDSWLEQGAEDVLPSLVIGGEGIPEALWRRLAERRRPGIRHFNAYGPTECTVNASMAEIEGERPHIGRCLAGAYGLVLDAQGSPCPVGVAGELYLGGRGVSRGYLGKDELTAQRFLADTVSGRAGRLYRTGDAVRLSPDGDFEYLGRLDDQVKINGHRIELDEIARVLESHPAVESALVLTSDADTGRTQLVACVRSPERADSASLPAELSDWLRQRLPAYMQPNRYVATDAWPMTGNGKIDRRRLLATASAQAAAGRAEASASAAEILLRALFAEVLGRDSVGLDENFYELGGDSILAIRLIAKAAKAGIKISIKQFAAHPSVRALAQACAGEAAAAPQTRLRETLHGLFAEVLGRDSVGADENFYELGGDSILAIRLIAKAAKAGIKISIKQFAAHPTIAALARVCGQAAGEGEGAAVEGVQRLLPIHHKVVVEQLHVGAEVFDHFNGGSLFAVPRGLDRARLDEIYRALRRKHDALRLAFDLAGPQPAAHYLPADAAVFADAVSVCEIDAGEGDIAAAVSALCRPLQSGFRLAEGGLFKLVLIRAADTDRLLMLAHHAIGDVVSWHVLVADLAEAVGQALRGDTVRLHGKSSSYQAWGDYLDACAKNGTFRAELDYWQAQRDPARLAPVALDAEVTAELGHWRQAPLALDAQATADLLESAAAYPGADINALLLAALYRGLKRWNGGRGYCVLLQSHGRHADATALDLSQTVGWFTQNHPLLLDFDAAGIDRDIAAVGATLAGVPNRGLGYGVLRFLAREPALQPAGAEPFQVLFNYLGRFDSMVRDAAPLTFLAEDIGPISHPRLPSSVPMGFQGGVYSGRLSMNLEFDARQFSDERMRRLAACVRDELLAIVDFSREFQAEASASDIT</sequence>
<dbReference type="InterPro" id="IPR010071">
    <property type="entry name" value="AA_adenyl_dom"/>
</dbReference>
<dbReference type="RefSeq" id="WP_096380156.1">
    <property type="nucleotide sequence ID" value="NZ_AP014940.1"/>
</dbReference>
<dbReference type="CDD" id="cd05930">
    <property type="entry name" value="A_NRPS"/>
    <property type="match status" value="2"/>
</dbReference>
<keyword evidence="4" id="KW-0677">Repeat</keyword>
<dbReference type="Proteomes" id="UP000218824">
    <property type="component" value="Chromosome"/>
</dbReference>
<evidence type="ECO:0000256" key="3">
    <source>
        <dbReference type="ARBA" id="ARBA00022553"/>
    </source>
</evidence>
<dbReference type="InterPro" id="IPR023213">
    <property type="entry name" value="CAT-like_dom_sf"/>
</dbReference>